<reference evidence="1" key="2">
    <citation type="submission" date="2025-08" db="UniProtKB">
        <authorList>
            <consortium name="Ensembl"/>
        </authorList>
    </citation>
    <scope>IDENTIFICATION</scope>
</reference>
<dbReference type="GeneTree" id="ENSGT00840000130852"/>
<evidence type="ECO:0000313" key="2">
    <source>
        <dbReference type="Proteomes" id="UP000694547"/>
    </source>
</evidence>
<organism evidence="1 2">
    <name type="scientific">Peromyscus maniculatus bairdii</name>
    <name type="common">Prairie deer mouse</name>
    <dbReference type="NCBI Taxonomy" id="230844"/>
    <lineage>
        <taxon>Eukaryota</taxon>
        <taxon>Metazoa</taxon>
        <taxon>Chordata</taxon>
        <taxon>Craniata</taxon>
        <taxon>Vertebrata</taxon>
        <taxon>Euteleostomi</taxon>
        <taxon>Mammalia</taxon>
        <taxon>Eutheria</taxon>
        <taxon>Euarchontoglires</taxon>
        <taxon>Glires</taxon>
        <taxon>Rodentia</taxon>
        <taxon>Myomorpha</taxon>
        <taxon>Muroidea</taxon>
        <taxon>Cricetidae</taxon>
        <taxon>Neotominae</taxon>
        <taxon>Peromyscus</taxon>
    </lineage>
</organism>
<reference evidence="1 2" key="1">
    <citation type="submission" date="2018-10" db="EMBL/GenBank/DDBJ databases">
        <title>Improved assembly of the deer mouse Peromyscus maniculatus genome.</title>
        <authorList>
            <person name="Lassance J.-M."/>
            <person name="Hoekstra H.E."/>
        </authorList>
    </citation>
    <scope>NUCLEOTIDE SEQUENCE [LARGE SCALE GENOMIC DNA]</scope>
</reference>
<accession>A0A8C8TRC0</accession>
<proteinExistence type="predicted"/>
<dbReference type="Ensembl" id="ENSPEMT00000021207.2">
    <property type="protein sequence ID" value="ENSPEMP00000016893.2"/>
    <property type="gene ID" value="ENSPEMG00000015984.2"/>
</dbReference>
<keyword evidence="2" id="KW-1185">Reference proteome</keyword>
<dbReference type="Proteomes" id="UP000694547">
    <property type="component" value="Chromosome 9"/>
</dbReference>
<protein>
    <submittedName>
        <fullName evidence="1">Uncharacterized protein</fullName>
    </submittedName>
</protein>
<sequence>MRRKHPRILGSLRNPLPHEAYHQPSSYPTSIHLIPSQPPTPRPVFQSNPLSVFYPTSFPALKNTSYFPTLIMAMPSSSCVDKLFSKRSALFEPSSCLSTLMTTSPKRTSPDSCLVSLSYQEAGSPQPDWVSLQPQIRNPCRCGHGSRSLFPQVPGEQHPETQTGGHEVEETQALAKPDAFTPYVQQWRCRLKRQGGGPGLLGFQSGLSLPLGLAGNHCDDTVILL</sequence>
<evidence type="ECO:0000313" key="1">
    <source>
        <dbReference type="Ensembl" id="ENSPEMP00000016893.2"/>
    </source>
</evidence>
<reference evidence="1" key="3">
    <citation type="submission" date="2025-09" db="UniProtKB">
        <authorList>
            <consortium name="Ensembl"/>
        </authorList>
    </citation>
    <scope>IDENTIFICATION</scope>
</reference>
<name>A0A8C8TRC0_PERMB</name>
<dbReference type="AlphaFoldDB" id="A0A8C8TRC0"/>